<gene>
    <name evidence="18" type="ORF">M0R45_024194</name>
</gene>
<evidence type="ECO:0000256" key="2">
    <source>
        <dbReference type="ARBA" id="ARBA00004167"/>
    </source>
</evidence>
<dbReference type="InterPro" id="IPR046948">
    <property type="entry name" value="ATL20-22-like"/>
</dbReference>
<evidence type="ECO:0000256" key="12">
    <source>
        <dbReference type="ARBA" id="ARBA00022989"/>
    </source>
</evidence>
<evidence type="ECO:0000256" key="7">
    <source>
        <dbReference type="ARBA" id="ARBA00022723"/>
    </source>
</evidence>
<name>A0AAW1WRY5_RUBAR</name>
<dbReference type="GO" id="GO:0061630">
    <property type="term" value="F:ubiquitin protein ligase activity"/>
    <property type="evidence" value="ECO:0007669"/>
    <property type="project" value="UniProtKB-EC"/>
</dbReference>
<organism evidence="18 19">
    <name type="scientific">Rubus argutus</name>
    <name type="common">Southern blackberry</name>
    <dbReference type="NCBI Taxonomy" id="59490"/>
    <lineage>
        <taxon>Eukaryota</taxon>
        <taxon>Viridiplantae</taxon>
        <taxon>Streptophyta</taxon>
        <taxon>Embryophyta</taxon>
        <taxon>Tracheophyta</taxon>
        <taxon>Spermatophyta</taxon>
        <taxon>Magnoliopsida</taxon>
        <taxon>eudicotyledons</taxon>
        <taxon>Gunneridae</taxon>
        <taxon>Pentapetalae</taxon>
        <taxon>rosids</taxon>
        <taxon>fabids</taxon>
        <taxon>Rosales</taxon>
        <taxon>Rosaceae</taxon>
        <taxon>Rosoideae</taxon>
        <taxon>Rosoideae incertae sedis</taxon>
        <taxon>Rubus</taxon>
    </lineage>
</organism>
<feature type="domain" description="Wall-associated receptor kinase galacturonan-binding" evidence="17">
    <location>
        <begin position="23"/>
        <end position="94"/>
    </location>
</feature>
<keyword evidence="12 15" id="KW-1133">Transmembrane helix</keyword>
<dbReference type="Proteomes" id="UP001457282">
    <property type="component" value="Unassembled WGS sequence"/>
</dbReference>
<comment type="catalytic activity">
    <reaction evidence="1">
        <text>S-ubiquitinyl-[E2 ubiquitin-conjugating enzyme]-L-cysteine + [acceptor protein]-L-lysine = [E2 ubiquitin-conjugating enzyme]-L-cysteine + N(6)-ubiquitinyl-[acceptor protein]-L-lysine.</text>
        <dbReference type="EC" id="2.3.2.27"/>
    </reaction>
</comment>
<dbReference type="GO" id="GO:0030247">
    <property type="term" value="F:polysaccharide binding"/>
    <property type="evidence" value="ECO:0007669"/>
    <property type="project" value="InterPro"/>
</dbReference>
<evidence type="ECO:0000256" key="10">
    <source>
        <dbReference type="ARBA" id="ARBA00022786"/>
    </source>
</evidence>
<dbReference type="AlphaFoldDB" id="A0AAW1WRY5"/>
<keyword evidence="8 16" id="KW-0732">Signal</keyword>
<evidence type="ECO:0000256" key="6">
    <source>
        <dbReference type="ARBA" id="ARBA00022692"/>
    </source>
</evidence>
<evidence type="ECO:0000256" key="11">
    <source>
        <dbReference type="ARBA" id="ARBA00022833"/>
    </source>
</evidence>
<reference evidence="18 19" key="1">
    <citation type="journal article" date="2023" name="G3 (Bethesda)">
        <title>A chromosome-length genome assembly and annotation of blackberry (Rubus argutus, cv. 'Hillquist').</title>
        <authorList>
            <person name="Bruna T."/>
            <person name="Aryal R."/>
            <person name="Dudchenko O."/>
            <person name="Sargent D.J."/>
            <person name="Mead D."/>
            <person name="Buti M."/>
            <person name="Cavallini A."/>
            <person name="Hytonen T."/>
            <person name="Andres J."/>
            <person name="Pham M."/>
            <person name="Weisz D."/>
            <person name="Mascagni F."/>
            <person name="Usai G."/>
            <person name="Natali L."/>
            <person name="Bassil N."/>
            <person name="Fernandez G.E."/>
            <person name="Lomsadze A."/>
            <person name="Armour M."/>
            <person name="Olukolu B."/>
            <person name="Poorten T."/>
            <person name="Britton C."/>
            <person name="Davik J."/>
            <person name="Ashrafi H."/>
            <person name="Aiden E.L."/>
            <person name="Borodovsky M."/>
            <person name="Worthington M."/>
        </authorList>
    </citation>
    <scope>NUCLEOTIDE SEQUENCE [LARGE SCALE GENOMIC DNA]</scope>
    <source>
        <strain evidence="18">PI 553951</strain>
    </source>
</reference>
<dbReference type="GO" id="GO:0016020">
    <property type="term" value="C:membrane"/>
    <property type="evidence" value="ECO:0007669"/>
    <property type="project" value="UniProtKB-SubCell"/>
</dbReference>
<keyword evidence="13 15" id="KW-0472">Membrane</keyword>
<dbReference type="Pfam" id="PF13947">
    <property type="entry name" value="GUB_WAK_bind"/>
    <property type="match status" value="1"/>
</dbReference>
<sequence>MATFEFFIIIFFFFLPQIAANKCHESSCTMSYDTPLVRFPFRLRDYQPSRCGYSANFDLSCNEQKQTLLTLPLSSRALTVESIYYNEQILQINDQNKCIPKRFLDNDLSLVGSPFQFEDDLENYTFFQCSPKAPILLDILPITCLSNNKYKVIALVSRFRSQPPSNCTVISTAMVPFQSYDQWQSSYFDVSLTWGVPDCRSCESLGRVCGLKKASTSKLDCSSPKSGSSGLSNRAKFRLIIIMGVPGLVCVTWLGLYIFTLIRDRVRPPQPITEVSLVTNRQPHVAITGLDDSAIESYPKIQLGETWDFPNPGDNTCPICLCEYQAKETLRRVA</sequence>
<evidence type="ECO:0000256" key="4">
    <source>
        <dbReference type="ARBA" id="ARBA00012483"/>
    </source>
</evidence>
<keyword evidence="11" id="KW-0862">Zinc</keyword>
<dbReference type="PANTHER" id="PTHR46279:SF31">
    <property type="entry name" value="RING-H2 FINGER PROTEIN ATL20-LIKE ISOFORM X1"/>
    <property type="match status" value="1"/>
</dbReference>
<dbReference type="EC" id="2.3.2.27" evidence="4"/>
<keyword evidence="10" id="KW-0833">Ubl conjugation pathway</keyword>
<comment type="subcellular location">
    <subcellularLocation>
        <location evidence="2">Membrane</location>
        <topology evidence="2">Single-pass membrane protein</topology>
    </subcellularLocation>
</comment>
<evidence type="ECO:0000313" key="19">
    <source>
        <dbReference type="Proteomes" id="UP001457282"/>
    </source>
</evidence>
<dbReference type="PANTHER" id="PTHR46279">
    <property type="entry name" value="RING/U-BOX SUPERFAMILY PROTEIN"/>
    <property type="match status" value="1"/>
</dbReference>
<accession>A0AAW1WRY5</accession>
<evidence type="ECO:0000256" key="3">
    <source>
        <dbReference type="ARBA" id="ARBA00004906"/>
    </source>
</evidence>
<evidence type="ECO:0000256" key="1">
    <source>
        <dbReference type="ARBA" id="ARBA00000900"/>
    </source>
</evidence>
<feature type="transmembrane region" description="Helical" evidence="15">
    <location>
        <begin position="239"/>
        <end position="262"/>
    </location>
</feature>
<evidence type="ECO:0000256" key="5">
    <source>
        <dbReference type="ARBA" id="ARBA00022679"/>
    </source>
</evidence>
<keyword evidence="9" id="KW-0863">Zinc-finger</keyword>
<protein>
    <recommendedName>
        <fullName evidence="4">RING-type E3 ubiquitin transferase</fullName>
        <ecNumber evidence="4">2.3.2.27</ecNumber>
    </recommendedName>
</protein>
<evidence type="ECO:0000256" key="8">
    <source>
        <dbReference type="ARBA" id="ARBA00022729"/>
    </source>
</evidence>
<evidence type="ECO:0000256" key="15">
    <source>
        <dbReference type="SAM" id="Phobius"/>
    </source>
</evidence>
<comment type="pathway">
    <text evidence="3">Protein modification; protein ubiquitination.</text>
</comment>
<dbReference type="GO" id="GO:0008270">
    <property type="term" value="F:zinc ion binding"/>
    <property type="evidence" value="ECO:0007669"/>
    <property type="project" value="UniProtKB-KW"/>
</dbReference>
<evidence type="ECO:0000256" key="16">
    <source>
        <dbReference type="SAM" id="SignalP"/>
    </source>
</evidence>
<evidence type="ECO:0000256" key="14">
    <source>
        <dbReference type="ARBA" id="ARBA00024209"/>
    </source>
</evidence>
<keyword evidence="7" id="KW-0479">Metal-binding</keyword>
<evidence type="ECO:0000256" key="13">
    <source>
        <dbReference type="ARBA" id="ARBA00023136"/>
    </source>
</evidence>
<keyword evidence="5" id="KW-0808">Transferase</keyword>
<keyword evidence="6 15" id="KW-0812">Transmembrane</keyword>
<evidence type="ECO:0000256" key="9">
    <source>
        <dbReference type="ARBA" id="ARBA00022771"/>
    </source>
</evidence>
<proteinExistence type="inferred from homology"/>
<comment type="similarity">
    <text evidence="14">Belongs to the RING-type zinc finger family. ATL subfamily.</text>
</comment>
<evidence type="ECO:0000313" key="18">
    <source>
        <dbReference type="EMBL" id="KAK9926988.1"/>
    </source>
</evidence>
<keyword evidence="19" id="KW-1185">Reference proteome</keyword>
<evidence type="ECO:0000259" key="17">
    <source>
        <dbReference type="Pfam" id="PF13947"/>
    </source>
</evidence>
<dbReference type="InterPro" id="IPR025287">
    <property type="entry name" value="WAK_GUB"/>
</dbReference>
<feature type="signal peptide" evidence="16">
    <location>
        <begin position="1"/>
        <end position="20"/>
    </location>
</feature>
<comment type="caution">
    <text evidence="18">The sequence shown here is derived from an EMBL/GenBank/DDBJ whole genome shotgun (WGS) entry which is preliminary data.</text>
</comment>
<feature type="chain" id="PRO_5043329497" description="RING-type E3 ubiquitin transferase" evidence="16">
    <location>
        <begin position="21"/>
        <end position="334"/>
    </location>
</feature>
<dbReference type="EMBL" id="JBEDUW010000005">
    <property type="protein sequence ID" value="KAK9926988.1"/>
    <property type="molecule type" value="Genomic_DNA"/>
</dbReference>